<name>A0A8H3R1Q5_9GLOM</name>
<feature type="domain" description="HMG box" evidence="1">
    <location>
        <begin position="37"/>
        <end position="90"/>
    </location>
</feature>
<reference evidence="2" key="1">
    <citation type="submission" date="2019-10" db="EMBL/GenBank/DDBJ databases">
        <title>Conservation and host-specific expression of non-tandemly repeated heterogenous ribosome RNA gene in arbuscular mycorrhizal fungi.</title>
        <authorList>
            <person name="Maeda T."/>
            <person name="Kobayashi Y."/>
            <person name="Nakagawa T."/>
            <person name="Ezawa T."/>
            <person name="Yamaguchi K."/>
            <person name="Bino T."/>
            <person name="Nishimoto Y."/>
            <person name="Shigenobu S."/>
            <person name="Kawaguchi M."/>
        </authorList>
    </citation>
    <scope>NUCLEOTIDE SEQUENCE</scope>
    <source>
        <strain evidence="2">HR1</strain>
    </source>
</reference>
<organism evidence="2 3">
    <name type="scientific">Rhizophagus clarus</name>
    <dbReference type="NCBI Taxonomy" id="94130"/>
    <lineage>
        <taxon>Eukaryota</taxon>
        <taxon>Fungi</taxon>
        <taxon>Fungi incertae sedis</taxon>
        <taxon>Mucoromycota</taxon>
        <taxon>Glomeromycotina</taxon>
        <taxon>Glomeromycetes</taxon>
        <taxon>Glomerales</taxon>
        <taxon>Glomeraceae</taxon>
        <taxon>Rhizophagus</taxon>
    </lineage>
</organism>
<dbReference type="OrthoDB" id="2356399at2759"/>
<dbReference type="EMBL" id="BLAL01000281">
    <property type="protein sequence ID" value="GES99577.1"/>
    <property type="molecule type" value="Genomic_DNA"/>
</dbReference>
<evidence type="ECO:0000259" key="1">
    <source>
        <dbReference type="Pfam" id="PF00505"/>
    </source>
</evidence>
<dbReference type="InterPro" id="IPR036910">
    <property type="entry name" value="HMG_box_dom_sf"/>
</dbReference>
<proteinExistence type="predicted"/>
<evidence type="ECO:0000313" key="3">
    <source>
        <dbReference type="Proteomes" id="UP000615446"/>
    </source>
</evidence>
<sequence length="226" mass="26812">MKMKITNPEDIKVPFPPQIKAEDILEKRRQNRKSAKSPNAFFIYRIAYLDQIRLHNFRVKMTDMSGLVSASWKKEPSNVKATYKDLARKVERLVIEARQKALAQRSQPPEPVFLERQYSYDFVQNNNQIHNSFVGDHYFNNFMNSFCQQHQPIVPSQNFVNFNFENNNRLNNNYQFFPTLSPDDELPLINRLEQQPFNLCNNNDFTLFSINNENFLKNFHKSLPDE</sequence>
<dbReference type="SUPFAM" id="SSF47095">
    <property type="entry name" value="HMG-box"/>
    <property type="match status" value="1"/>
</dbReference>
<dbReference type="AlphaFoldDB" id="A0A8H3R1Q5"/>
<protein>
    <recommendedName>
        <fullName evidence="1">HMG box domain-containing protein</fullName>
    </recommendedName>
</protein>
<dbReference type="Proteomes" id="UP000615446">
    <property type="component" value="Unassembled WGS sequence"/>
</dbReference>
<comment type="caution">
    <text evidence="2">The sequence shown here is derived from an EMBL/GenBank/DDBJ whole genome shotgun (WGS) entry which is preliminary data.</text>
</comment>
<dbReference type="Gene3D" id="1.10.30.10">
    <property type="entry name" value="High mobility group box domain"/>
    <property type="match status" value="1"/>
</dbReference>
<gene>
    <name evidence="2" type="ORF">RCL2_002607000</name>
</gene>
<dbReference type="InterPro" id="IPR009071">
    <property type="entry name" value="HMG_box_dom"/>
</dbReference>
<evidence type="ECO:0000313" key="2">
    <source>
        <dbReference type="EMBL" id="GES99577.1"/>
    </source>
</evidence>
<accession>A0A8H3R1Q5</accession>
<dbReference type="Pfam" id="PF00505">
    <property type="entry name" value="HMG_box"/>
    <property type="match status" value="1"/>
</dbReference>